<evidence type="ECO:0000313" key="9">
    <source>
        <dbReference type="Proteomes" id="UP001144347"/>
    </source>
</evidence>
<evidence type="ECO:0000256" key="1">
    <source>
        <dbReference type="ARBA" id="ARBA00004651"/>
    </source>
</evidence>
<dbReference type="PANTHER" id="PTHR32309">
    <property type="entry name" value="TYROSINE-PROTEIN KINASE"/>
    <property type="match status" value="1"/>
</dbReference>
<gene>
    <name evidence="8" type="ORF">O0955_02805</name>
</gene>
<evidence type="ECO:0000256" key="3">
    <source>
        <dbReference type="ARBA" id="ARBA00022692"/>
    </source>
</evidence>
<proteinExistence type="predicted"/>
<evidence type="ECO:0000256" key="2">
    <source>
        <dbReference type="ARBA" id="ARBA00022475"/>
    </source>
</evidence>
<dbReference type="PANTHER" id="PTHR32309:SF31">
    <property type="entry name" value="CAPSULAR EXOPOLYSACCHARIDE FAMILY"/>
    <property type="match status" value="1"/>
</dbReference>
<comment type="subcellular location">
    <subcellularLocation>
        <location evidence="1">Cell membrane</location>
        <topology evidence="1">Multi-pass membrane protein</topology>
    </subcellularLocation>
</comment>
<name>A0ABT4L4S7_9SPHI</name>
<keyword evidence="2" id="KW-1003">Cell membrane</keyword>
<accession>A0ABT4L4S7</accession>
<dbReference type="RefSeq" id="WP_269426003.1">
    <property type="nucleotide sequence ID" value="NZ_JAPWGM010000001.1"/>
</dbReference>
<keyword evidence="9" id="KW-1185">Reference proteome</keyword>
<keyword evidence="5 6" id="KW-0472">Membrane</keyword>
<dbReference type="EMBL" id="JAPWGM010000001">
    <property type="protein sequence ID" value="MCZ4242920.1"/>
    <property type="molecule type" value="Genomic_DNA"/>
</dbReference>
<dbReference type="InterPro" id="IPR050445">
    <property type="entry name" value="Bact_polysacc_biosynth/exp"/>
</dbReference>
<evidence type="ECO:0000256" key="6">
    <source>
        <dbReference type="SAM" id="Phobius"/>
    </source>
</evidence>
<evidence type="ECO:0000313" key="8">
    <source>
        <dbReference type="EMBL" id="MCZ4242920.1"/>
    </source>
</evidence>
<feature type="transmembrane region" description="Helical" evidence="6">
    <location>
        <begin position="341"/>
        <end position="362"/>
    </location>
</feature>
<dbReference type="Proteomes" id="UP001144347">
    <property type="component" value="Unassembled WGS sequence"/>
</dbReference>
<organism evidence="8 9">
    <name type="scientific">Pedobacter punctiformis</name>
    <dbReference type="NCBI Taxonomy" id="3004097"/>
    <lineage>
        <taxon>Bacteria</taxon>
        <taxon>Pseudomonadati</taxon>
        <taxon>Bacteroidota</taxon>
        <taxon>Sphingobacteriia</taxon>
        <taxon>Sphingobacteriales</taxon>
        <taxon>Sphingobacteriaceae</taxon>
        <taxon>Pedobacter</taxon>
    </lineage>
</organism>
<keyword evidence="4 6" id="KW-1133">Transmembrane helix</keyword>
<sequence>MTTESQQYKSTESDEISLKDLLLKIRDWWRYLLSKWIIILSFGLLGGISGFAYAYFKKPIYTATTTFVLEDEKGSGGLGNLAGLASMAGVDLGGSGGGIFQGDNILQLYKSRSMLEKTLLSSIIIKGKNQLLIDRFIESNELKKKWAEKPKLLSLNFRADSIQDGFPILKTNRLRDSILGVIVLDLNKNYLVVTKPDKKLSTIQVDVKAKDELFAKAFNDELVKNVNEFYVNTKTKKTLQNVKILQLKTDSVRSVMNGAIYTAVAVADATPNLNPTRQVQRVAPVQKAQFSAETNKVILSEMAKNLEMTKMALLKETPLIQVIDQPIYPLEKKKLGYLKGIVLGGILAGILTVMYLSISSFLQNILKKDSR</sequence>
<reference evidence="8" key="1">
    <citation type="submission" date="2022-12" db="EMBL/GenBank/DDBJ databases">
        <title>Genome sequence of HCMS5-2.</title>
        <authorList>
            <person name="Woo H."/>
        </authorList>
    </citation>
    <scope>NUCLEOTIDE SEQUENCE</scope>
    <source>
        <strain evidence="8">HCMS5-2</strain>
    </source>
</reference>
<keyword evidence="3 6" id="KW-0812">Transmembrane</keyword>
<dbReference type="InterPro" id="IPR003856">
    <property type="entry name" value="LPS_length_determ_N"/>
</dbReference>
<evidence type="ECO:0000256" key="4">
    <source>
        <dbReference type="ARBA" id="ARBA00022989"/>
    </source>
</evidence>
<protein>
    <submittedName>
        <fullName evidence="8">Wzz/FepE/Etk N-terminal domain-containing protein</fullName>
    </submittedName>
</protein>
<feature type="domain" description="Polysaccharide chain length determinant N-terminal" evidence="7">
    <location>
        <begin position="29"/>
        <end position="118"/>
    </location>
</feature>
<comment type="caution">
    <text evidence="8">The sequence shown here is derived from an EMBL/GenBank/DDBJ whole genome shotgun (WGS) entry which is preliminary data.</text>
</comment>
<evidence type="ECO:0000256" key="5">
    <source>
        <dbReference type="ARBA" id="ARBA00023136"/>
    </source>
</evidence>
<feature type="transmembrane region" description="Helical" evidence="6">
    <location>
        <begin position="36"/>
        <end position="56"/>
    </location>
</feature>
<evidence type="ECO:0000259" key="7">
    <source>
        <dbReference type="Pfam" id="PF02706"/>
    </source>
</evidence>
<dbReference type="Pfam" id="PF02706">
    <property type="entry name" value="Wzz"/>
    <property type="match status" value="1"/>
</dbReference>